<proteinExistence type="inferred from homology"/>
<dbReference type="InterPro" id="IPR021109">
    <property type="entry name" value="Peptidase_aspartic_dom_sf"/>
</dbReference>
<keyword evidence="5" id="KW-0229">DNA integration</keyword>
<keyword evidence="8" id="KW-1185">Reference proteome</keyword>
<dbReference type="PANTHER" id="PTHR37984">
    <property type="entry name" value="PROTEIN CBG26694"/>
    <property type="match status" value="1"/>
</dbReference>
<comment type="similarity">
    <text evidence="1">Belongs to the beta type-B retroviral polymerase family. HERV class-II K(HML-2) pol subfamily.</text>
</comment>
<protein>
    <recommendedName>
        <fullName evidence="2">ribonuclease H</fullName>
        <ecNumber evidence="2">3.1.26.4</ecNumber>
    </recommendedName>
</protein>
<dbReference type="Gene3D" id="3.10.10.10">
    <property type="entry name" value="HIV Type 1 Reverse Transcriptase, subunit A, domain 1"/>
    <property type="match status" value="1"/>
</dbReference>
<evidence type="ECO:0000256" key="5">
    <source>
        <dbReference type="ARBA" id="ARBA00022908"/>
    </source>
</evidence>
<dbReference type="GO" id="GO:0003723">
    <property type="term" value="F:RNA binding"/>
    <property type="evidence" value="ECO:0007669"/>
    <property type="project" value="UniProtKB-KW"/>
</dbReference>
<evidence type="ECO:0000259" key="6">
    <source>
        <dbReference type="PROSITE" id="PS50878"/>
    </source>
</evidence>
<feature type="domain" description="Reverse transcriptase" evidence="6">
    <location>
        <begin position="229"/>
        <end position="408"/>
    </location>
</feature>
<dbReference type="InterPro" id="IPR041577">
    <property type="entry name" value="RT_RNaseH_2"/>
</dbReference>
<dbReference type="Pfam" id="PF00078">
    <property type="entry name" value="RVT_1"/>
    <property type="match status" value="1"/>
</dbReference>
<dbReference type="GO" id="GO:0015074">
    <property type="term" value="P:DNA integration"/>
    <property type="evidence" value="ECO:0007669"/>
    <property type="project" value="UniProtKB-KW"/>
</dbReference>
<gene>
    <name evidence="7" type="ORF">NDU88_002870</name>
</gene>
<dbReference type="CDD" id="cd01647">
    <property type="entry name" value="RT_LTR"/>
    <property type="match status" value="1"/>
</dbReference>
<name>A0AAV7M9F6_PLEWA</name>
<keyword evidence="3" id="KW-0460">Magnesium</keyword>
<dbReference type="GO" id="GO:0006508">
    <property type="term" value="P:proteolysis"/>
    <property type="evidence" value="ECO:0007669"/>
    <property type="project" value="InterPro"/>
</dbReference>
<dbReference type="SUPFAM" id="SSF56672">
    <property type="entry name" value="DNA/RNA polymerases"/>
    <property type="match status" value="1"/>
</dbReference>
<accession>A0AAV7M9F6</accession>
<evidence type="ECO:0000256" key="4">
    <source>
        <dbReference type="ARBA" id="ARBA00022884"/>
    </source>
</evidence>
<dbReference type="FunFam" id="3.10.20.370:FF:000001">
    <property type="entry name" value="Retrovirus-related Pol polyprotein from transposon 17.6-like protein"/>
    <property type="match status" value="1"/>
</dbReference>
<dbReference type="InterPro" id="IPR001969">
    <property type="entry name" value="Aspartic_peptidase_AS"/>
</dbReference>
<evidence type="ECO:0000313" key="7">
    <source>
        <dbReference type="EMBL" id="KAJ1097753.1"/>
    </source>
</evidence>
<dbReference type="PROSITE" id="PS00141">
    <property type="entry name" value="ASP_PROTEASE"/>
    <property type="match status" value="1"/>
</dbReference>
<keyword evidence="4" id="KW-0694">RNA-binding</keyword>
<dbReference type="Gene3D" id="3.30.70.270">
    <property type="match status" value="2"/>
</dbReference>
<evidence type="ECO:0000313" key="8">
    <source>
        <dbReference type="Proteomes" id="UP001066276"/>
    </source>
</evidence>
<dbReference type="Gene3D" id="2.40.70.10">
    <property type="entry name" value="Acid Proteases"/>
    <property type="match status" value="1"/>
</dbReference>
<dbReference type="InterPro" id="IPR050951">
    <property type="entry name" value="Retrovirus_Pol_polyprotein"/>
</dbReference>
<dbReference type="InterPro" id="IPR043128">
    <property type="entry name" value="Rev_trsase/Diguanyl_cyclase"/>
</dbReference>
<dbReference type="SUPFAM" id="SSF50630">
    <property type="entry name" value="Acid proteases"/>
    <property type="match status" value="1"/>
</dbReference>
<dbReference type="PANTHER" id="PTHR37984:SF11">
    <property type="entry name" value="INTEGRASE CATALYTIC DOMAIN-CONTAINING PROTEIN"/>
    <property type="match status" value="1"/>
</dbReference>
<evidence type="ECO:0000256" key="3">
    <source>
        <dbReference type="ARBA" id="ARBA00022842"/>
    </source>
</evidence>
<dbReference type="CDD" id="cd00303">
    <property type="entry name" value="retropepsin_like"/>
    <property type="match status" value="1"/>
</dbReference>
<comment type="caution">
    <text evidence="7">The sequence shown here is derived from an EMBL/GenBank/DDBJ whole genome shotgun (WGS) entry which is preliminary data.</text>
</comment>
<dbReference type="EMBL" id="JANPWB010000014">
    <property type="protein sequence ID" value="KAJ1097753.1"/>
    <property type="molecule type" value="Genomic_DNA"/>
</dbReference>
<dbReference type="GO" id="GO:0004523">
    <property type="term" value="F:RNA-DNA hybrid ribonuclease activity"/>
    <property type="evidence" value="ECO:0007669"/>
    <property type="project" value="UniProtKB-EC"/>
</dbReference>
<dbReference type="AlphaFoldDB" id="A0AAV7M9F6"/>
<dbReference type="PROSITE" id="PS50878">
    <property type="entry name" value="RT_POL"/>
    <property type="match status" value="1"/>
</dbReference>
<dbReference type="GO" id="GO:0004190">
    <property type="term" value="F:aspartic-type endopeptidase activity"/>
    <property type="evidence" value="ECO:0007669"/>
    <property type="project" value="InterPro"/>
</dbReference>
<dbReference type="InterPro" id="IPR000477">
    <property type="entry name" value="RT_dom"/>
</dbReference>
<dbReference type="InterPro" id="IPR043502">
    <property type="entry name" value="DNA/RNA_pol_sf"/>
</dbReference>
<dbReference type="FunFam" id="3.30.70.270:FF:000026">
    <property type="entry name" value="Transposon Ty3-G Gag-Pol polyprotein"/>
    <property type="match status" value="1"/>
</dbReference>
<organism evidence="7 8">
    <name type="scientific">Pleurodeles waltl</name>
    <name type="common">Iberian ribbed newt</name>
    <dbReference type="NCBI Taxonomy" id="8319"/>
    <lineage>
        <taxon>Eukaryota</taxon>
        <taxon>Metazoa</taxon>
        <taxon>Chordata</taxon>
        <taxon>Craniata</taxon>
        <taxon>Vertebrata</taxon>
        <taxon>Euteleostomi</taxon>
        <taxon>Amphibia</taxon>
        <taxon>Batrachia</taxon>
        <taxon>Caudata</taxon>
        <taxon>Salamandroidea</taxon>
        <taxon>Salamandridae</taxon>
        <taxon>Pleurodelinae</taxon>
        <taxon>Pleurodeles</taxon>
    </lineage>
</organism>
<dbReference type="Pfam" id="PF17919">
    <property type="entry name" value="RT_RNaseH_2"/>
    <property type="match status" value="1"/>
</dbReference>
<evidence type="ECO:0000256" key="2">
    <source>
        <dbReference type="ARBA" id="ARBA00012180"/>
    </source>
</evidence>
<evidence type="ECO:0000256" key="1">
    <source>
        <dbReference type="ARBA" id="ARBA00010879"/>
    </source>
</evidence>
<dbReference type="EC" id="3.1.26.4" evidence="2"/>
<dbReference type="Proteomes" id="UP001066276">
    <property type="component" value="Chromosome 10"/>
</dbReference>
<sequence>MNHFAKVCRSKNTRGAAINIALEEAPPEKSEQGSDMDDDETVIHVVHSLFAATPTSHRQAQLPKCQILMGHHEVVAVVDTGASINLLAAEEHCQMSPTPALTKTNVKVYAYGQSTPLSLRGMFQTTITHGQHSISAKVYMTEGGTGMLLGCQVAEELQIVTFALSIHQESVMELVARYDGIFNSIGCLRGREIQLHIDHTIQPIALRHRRVAFHLRPQVEKELDNLEKAGIIEKVSGPTPWVSPIVVARKPKQPGEVRICVDMRLPDAAIKRERHLTPTIDDILGELSDSRWFSKLDLRSGYHQLVLAPESRYITTFSTHVGLRRYKRLSFGVSSAAEVFQNGIQELLVGLPGTINVSDDILVHASTIAEHNARLQKVLQRIQDSGLTLHRQKCEFLKDRIQFFGYTFSESGVAPDPAKVNDIKEVPPPTTVTEVRSFLGMVNYCGRFIKDLSNLTQPLRNLLKASESWQWGSTEQTAFDKIKEALSSDTVLKYFDLRRNAKVAVDAGPKGLGAVLLQEQGEGMWAPVAYASRSLTDTEQRYSQIEKEAIAVHWGCKHYHIYVYGRPFVNIARDLKTRLTICRDIPEVPQRWRLKKQKKLKNMLDM</sequence>
<reference evidence="7" key="1">
    <citation type="journal article" date="2022" name="bioRxiv">
        <title>Sequencing and chromosome-scale assembly of the giantPleurodeles waltlgenome.</title>
        <authorList>
            <person name="Brown T."/>
            <person name="Elewa A."/>
            <person name="Iarovenko S."/>
            <person name="Subramanian E."/>
            <person name="Araus A.J."/>
            <person name="Petzold A."/>
            <person name="Susuki M."/>
            <person name="Suzuki K.-i.T."/>
            <person name="Hayashi T."/>
            <person name="Toyoda A."/>
            <person name="Oliveira C."/>
            <person name="Osipova E."/>
            <person name="Leigh N.D."/>
            <person name="Simon A."/>
            <person name="Yun M.H."/>
        </authorList>
    </citation>
    <scope>NUCLEOTIDE SEQUENCE</scope>
    <source>
        <strain evidence="7">20211129_DDA</strain>
        <tissue evidence="7">Liver</tissue>
    </source>
</reference>